<sequence length="194" mass="21169">MSTESIASQANCNYLTDLFFEAVEETALPAAIGLATAGPVGAVSASSFALGLFFTEKTAEYFLPDLKGNKYYQVGKHLFRAGFTAANSANLMKSKHFCLTKDWVLKSGNFAFDVGKSICGYIFGSTVHRASDSVMNQCNVKSEKLKLVVRTVSGVVLGYLTITTQDSFYVQKYYCSPSGFVAPMCESWKSKCNR</sequence>
<dbReference type="RefSeq" id="WP_121855169.1">
    <property type="nucleotide sequence ID" value="NZ_CP037952.1"/>
</dbReference>
<evidence type="ECO:0000313" key="2">
    <source>
        <dbReference type="Proteomes" id="UP000273022"/>
    </source>
</evidence>
<keyword evidence="2" id="KW-1185">Reference proteome</keyword>
<accession>A0A3A6TTS0</accession>
<evidence type="ECO:0000313" key="1">
    <source>
        <dbReference type="EMBL" id="RJY04873.1"/>
    </source>
</evidence>
<dbReference type="AlphaFoldDB" id="A0A3A6TTS0"/>
<gene>
    <name evidence="1" type="ORF">D5R81_19085</name>
</gene>
<protein>
    <submittedName>
        <fullName evidence="1">Uncharacterized protein</fullName>
    </submittedName>
</protein>
<proteinExistence type="predicted"/>
<organism evidence="1 2">
    <name type="scientific">Parashewanella spongiae</name>
    <dbReference type="NCBI Taxonomy" id="342950"/>
    <lineage>
        <taxon>Bacteria</taxon>
        <taxon>Pseudomonadati</taxon>
        <taxon>Pseudomonadota</taxon>
        <taxon>Gammaproteobacteria</taxon>
        <taxon>Alteromonadales</taxon>
        <taxon>Shewanellaceae</taxon>
        <taxon>Parashewanella</taxon>
    </lineage>
</organism>
<comment type="caution">
    <text evidence="1">The sequence shown here is derived from an EMBL/GenBank/DDBJ whole genome shotgun (WGS) entry which is preliminary data.</text>
</comment>
<dbReference type="Proteomes" id="UP000273022">
    <property type="component" value="Unassembled WGS sequence"/>
</dbReference>
<reference evidence="1 2" key="1">
    <citation type="submission" date="2018-09" db="EMBL/GenBank/DDBJ databases">
        <title>Phylogeny of the Shewanellaceae, and recommendation for two new genera, Pseudoshewanella and Parashewanella.</title>
        <authorList>
            <person name="Wang G."/>
        </authorList>
    </citation>
    <scope>NUCLEOTIDE SEQUENCE [LARGE SCALE GENOMIC DNA]</scope>
    <source>
        <strain evidence="1 2">KCTC 22492</strain>
    </source>
</reference>
<dbReference type="EMBL" id="QYYH01000208">
    <property type="protein sequence ID" value="RJY04873.1"/>
    <property type="molecule type" value="Genomic_DNA"/>
</dbReference>
<name>A0A3A6TTS0_9GAMM</name>